<name>A0ABX0AGT6_9GAMM</name>
<dbReference type="Proteomes" id="UP001429354">
    <property type="component" value="Unassembled WGS sequence"/>
</dbReference>
<evidence type="ECO:0000313" key="1">
    <source>
        <dbReference type="EMBL" id="NDK38454.1"/>
    </source>
</evidence>
<evidence type="ECO:0000313" key="2">
    <source>
        <dbReference type="Proteomes" id="UP001429354"/>
    </source>
</evidence>
<organism evidence="1 2">
    <name type="scientific">Pseudoxanthomonas gei</name>
    <dbReference type="NCBI Taxonomy" id="1383030"/>
    <lineage>
        <taxon>Bacteria</taxon>
        <taxon>Pseudomonadati</taxon>
        <taxon>Pseudomonadota</taxon>
        <taxon>Gammaproteobacteria</taxon>
        <taxon>Lysobacterales</taxon>
        <taxon>Lysobacteraceae</taxon>
        <taxon>Pseudoxanthomonas</taxon>
    </lineage>
</organism>
<sequence length="112" mass="12494">MASMKCKSCGETMETDYAVCWRCGTHLDGAPPDKDFVPDDLPAPPADLVKPRELACLRCQTLMQAVSRMRFHEGTRAWPFLLGELGELLVNRQAFDTYACTGCGKVEFFVTE</sequence>
<comment type="caution">
    <text evidence="1">The sequence shown here is derived from an EMBL/GenBank/DDBJ whole genome shotgun (WGS) entry which is preliminary data.</text>
</comment>
<protein>
    <recommendedName>
        <fullName evidence="3">Double zinc ribbon</fullName>
    </recommendedName>
</protein>
<keyword evidence="2" id="KW-1185">Reference proteome</keyword>
<gene>
    <name evidence="1" type="ORF">DT603_06305</name>
</gene>
<proteinExistence type="predicted"/>
<reference evidence="1 2" key="1">
    <citation type="submission" date="2018-07" db="EMBL/GenBank/DDBJ databases">
        <title>Whole genome Sequencing of Pseudoxanthomonas gei KCTC 32298 (T).</title>
        <authorList>
            <person name="Kumar S."/>
            <person name="Bansal K."/>
            <person name="Kaur A."/>
            <person name="Patil P."/>
            <person name="Sharma S."/>
            <person name="Patil P.B."/>
        </authorList>
    </citation>
    <scope>NUCLEOTIDE SEQUENCE [LARGE SCALE GENOMIC DNA]</scope>
    <source>
        <strain evidence="1 2">KCTC 32298</strain>
    </source>
</reference>
<evidence type="ECO:0008006" key="3">
    <source>
        <dbReference type="Google" id="ProtNLM"/>
    </source>
</evidence>
<dbReference type="EMBL" id="QOVG01000003">
    <property type="protein sequence ID" value="NDK38454.1"/>
    <property type="molecule type" value="Genomic_DNA"/>
</dbReference>
<accession>A0ABX0AGT6</accession>